<dbReference type="Gene3D" id="2.60.120.260">
    <property type="entry name" value="Galactose-binding domain-like"/>
    <property type="match status" value="2"/>
</dbReference>
<evidence type="ECO:0000256" key="6">
    <source>
        <dbReference type="SAM" id="Phobius"/>
    </source>
</evidence>
<evidence type="ECO:0000256" key="2">
    <source>
        <dbReference type="ARBA" id="ARBA00012438"/>
    </source>
</evidence>
<dbReference type="PANTHER" id="PTHR24421">
    <property type="entry name" value="NITRATE/NITRITE SENSOR PROTEIN NARX-RELATED"/>
    <property type="match status" value="1"/>
</dbReference>
<organism evidence="8 9">
    <name type="scientific">Coraliomargarita algicola</name>
    <dbReference type="NCBI Taxonomy" id="3092156"/>
    <lineage>
        <taxon>Bacteria</taxon>
        <taxon>Pseudomonadati</taxon>
        <taxon>Verrucomicrobiota</taxon>
        <taxon>Opitutia</taxon>
        <taxon>Puniceicoccales</taxon>
        <taxon>Coraliomargaritaceae</taxon>
        <taxon>Coraliomargarita</taxon>
    </lineage>
</organism>
<evidence type="ECO:0000256" key="5">
    <source>
        <dbReference type="ARBA" id="ARBA00023012"/>
    </source>
</evidence>
<dbReference type="Gene3D" id="3.30.565.10">
    <property type="entry name" value="Histidine kinase-like ATPase, C-terminal domain"/>
    <property type="match status" value="1"/>
</dbReference>
<dbReference type="RefSeq" id="WP_319833166.1">
    <property type="nucleotide sequence ID" value="NZ_CP138858.1"/>
</dbReference>
<evidence type="ECO:0000256" key="1">
    <source>
        <dbReference type="ARBA" id="ARBA00000085"/>
    </source>
</evidence>
<dbReference type="EC" id="2.7.13.3" evidence="2"/>
<protein>
    <recommendedName>
        <fullName evidence="2">histidine kinase</fullName>
        <ecNumber evidence="2">2.7.13.3</ecNumber>
    </recommendedName>
</protein>
<evidence type="ECO:0000259" key="7">
    <source>
        <dbReference type="Pfam" id="PF02518"/>
    </source>
</evidence>
<accession>A0ABZ0RLI0</accession>
<dbReference type="InterPro" id="IPR050482">
    <property type="entry name" value="Sensor_HK_TwoCompSys"/>
</dbReference>
<dbReference type="InterPro" id="IPR003594">
    <property type="entry name" value="HATPase_dom"/>
</dbReference>
<dbReference type="EMBL" id="CP138858">
    <property type="protein sequence ID" value="WPJ96303.1"/>
    <property type="molecule type" value="Genomic_DNA"/>
</dbReference>
<evidence type="ECO:0000256" key="4">
    <source>
        <dbReference type="ARBA" id="ARBA00022777"/>
    </source>
</evidence>
<evidence type="ECO:0000313" key="8">
    <source>
        <dbReference type="EMBL" id="WPJ96303.1"/>
    </source>
</evidence>
<feature type="domain" description="Histidine kinase/HSP90-like ATPase" evidence="7">
    <location>
        <begin position="554"/>
        <end position="604"/>
    </location>
</feature>
<dbReference type="Gene3D" id="1.20.5.1930">
    <property type="match status" value="1"/>
</dbReference>
<evidence type="ECO:0000256" key="3">
    <source>
        <dbReference type="ARBA" id="ARBA00022679"/>
    </source>
</evidence>
<keyword evidence="6" id="KW-1133">Transmembrane helix</keyword>
<proteinExistence type="predicted"/>
<dbReference type="Proteomes" id="UP001324993">
    <property type="component" value="Chromosome"/>
</dbReference>
<gene>
    <name evidence="8" type="ORF">SH580_01125</name>
</gene>
<keyword evidence="6" id="KW-0812">Transmembrane</keyword>
<dbReference type="PANTHER" id="PTHR24421:SF10">
    <property type="entry name" value="NITRATE_NITRITE SENSOR PROTEIN NARQ"/>
    <property type="match status" value="1"/>
</dbReference>
<feature type="transmembrane region" description="Helical" evidence="6">
    <location>
        <begin position="415"/>
        <end position="434"/>
    </location>
</feature>
<evidence type="ECO:0000313" key="9">
    <source>
        <dbReference type="Proteomes" id="UP001324993"/>
    </source>
</evidence>
<keyword evidence="9" id="KW-1185">Reference proteome</keyword>
<dbReference type="SUPFAM" id="SSF55874">
    <property type="entry name" value="ATPase domain of HSP90 chaperone/DNA topoisomerase II/histidine kinase"/>
    <property type="match status" value="1"/>
</dbReference>
<keyword evidence="3" id="KW-0808">Transferase</keyword>
<name>A0ABZ0RLI0_9BACT</name>
<keyword evidence="5" id="KW-0902">Two-component regulatory system</keyword>
<comment type="catalytic activity">
    <reaction evidence="1">
        <text>ATP + protein L-histidine = ADP + protein N-phospho-L-histidine.</text>
        <dbReference type="EC" id="2.7.13.3"/>
    </reaction>
</comment>
<dbReference type="CDD" id="cd16917">
    <property type="entry name" value="HATPase_UhpB-NarQ-NarX-like"/>
    <property type="match status" value="1"/>
</dbReference>
<keyword evidence="4" id="KW-0418">Kinase</keyword>
<sequence length="639" mass="71859">MTLFCSHGANLLREVSLADLEARLAEIDGELESLARFSLNTGVGPIGYRSMNYDESAHYEWVSVDLEQSCRIDQIVLVPTVWRDMAKGYVADAFPLEFRIRVGLEGDPEGQVVAELDFGDAPLESIAPVIVPIDAVEASWVRLEATRLSSRARDGKFIMQLAEMMVFAGPYNQALGKPVSYSRNIYRSNAWKSSFLVDGILPYVMNAARGEQSLPMISRVNIGEQATIMIDLGQSYALSRLRLHAVDQGDTMPRAFQGDFGIPEQFILEGANQADFSDATVLLDVHISSVYEIGPIMEWAFPTTDCRYVRFVATKPYLYKSDRVSGSRIGFAELELLDDVSNVALGKNVLLDFRLSSELETREALTDGHNLNGLILPMRDWMQQLALRRDLEAERPIVLAEISLRYAKQSRQLKWLAWLVGILVLLGVIAMIYLRTARQRQESLIRERIAANLHDELGANLHAIGLLGDLAKDAVDQREELLDTVDRIRALTERTGKAASNCANLLETQGFCDDLVFEIKQDNERLLGDLEHHLQIEGEGFLQQIPRRTRLDVYLFYKEALTNIIRHSGATEVWTRLVADAEKIQLTVTDNGDGIADLVPKALERRARLMRADLRIRQPDAGPGTQVRLIVKTRKYRFL</sequence>
<reference evidence="8 9" key="1">
    <citation type="submission" date="2023-11" db="EMBL/GenBank/DDBJ databases">
        <title>Coraliomargarita sp. nov., isolated from marine algae.</title>
        <authorList>
            <person name="Lee J.K."/>
            <person name="Baek J.H."/>
            <person name="Kim J.M."/>
            <person name="Choi D.G."/>
            <person name="Jeon C.O."/>
        </authorList>
    </citation>
    <scope>NUCLEOTIDE SEQUENCE [LARGE SCALE GENOMIC DNA]</scope>
    <source>
        <strain evidence="8 9">J2-16</strain>
    </source>
</reference>
<dbReference type="Pfam" id="PF02518">
    <property type="entry name" value="HATPase_c"/>
    <property type="match status" value="1"/>
</dbReference>
<dbReference type="InterPro" id="IPR036890">
    <property type="entry name" value="HATPase_C_sf"/>
</dbReference>
<keyword evidence="6" id="KW-0472">Membrane</keyword>